<proteinExistence type="predicted"/>
<dbReference type="Proteomes" id="UP000095280">
    <property type="component" value="Unplaced"/>
</dbReference>
<dbReference type="WBParaSite" id="maker-unitig_32862-snap-gene-0.2-mRNA-1">
    <property type="protein sequence ID" value="maker-unitig_32862-snap-gene-0.2-mRNA-1"/>
    <property type="gene ID" value="maker-unitig_32862-snap-gene-0.2"/>
</dbReference>
<name>A0A1I8FFQ0_9PLAT</name>
<accession>A0A1I8FFQ0</accession>
<keyword evidence="2" id="KW-1185">Reference proteome</keyword>
<protein>
    <submittedName>
        <fullName evidence="3">AcidPPc domain-containing protein</fullName>
    </submittedName>
</protein>
<organism evidence="2 3">
    <name type="scientific">Macrostomum lignano</name>
    <dbReference type="NCBI Taxonomy" id="282301"/>
    <lineage>
        <taxon>Eukaryota</taxon>
        <taxon>Metazoa</taxon>
        <taxon>Spiralia</taxon>
        <taxon>Lophotrochozoa</taxon>
        <taxon>Platyhelminthes</taxon>
        <taxon>Rhabditophora</taxon>
        <taxon>Macrostomorpha</taxon>
        <taxon>Macrostomida</taxon>
        <taxon>Macrostomidae</taxon>
        <taxon>Macrostomum</taxon>
    </lineage>
</organism>
<dbReference type="AlphaFoldDB" id="A0A1I8FFQ0"/>
<evidence type="ECO:0000313" key="2">
    <source>
        <dbReference type="Proteomes" id="UP000095280"/>
    </source>
</evidence>
<feature type="region of interest" description="Disordered" evidence="1">
    <location>
        <begin position="145"/>
        <end position="174"/>
    </location>
</feature>
<feature type="region of interest" description="Disordered" evidence="1">
    <location>
        <begin position="26"/>
        <end position="54"/>
    </location>
</feature>
<evidence type="ECO:0000313" key="3">
    <source>
        <dbReference type="WBParaSite" id="maker-unitig_32862-snap-gene-0.2-mRNA-1"/>
    </source>
</evidence>
<feature type="region of interest" description="Disordered" evidence="1">
    <location>
        <begin position="562"/>
        <end position="600"/>
    </location>
</feature>
<feature type="compositionally biased region" description="Low complexity" evidence="1">
    <location>
        <begin position="562"/>
        <end position="571"/>
    </location>
</feature>
<reference evidence="3" key="1">
    <citation type="submission" date="2016-11" db="UniProtKB">
        <authorList>
            <consortium name="WormBaseParasite"/>
        </authorList>
    </citation>
    <scope>IDENTIFICATION</scope>
</reference>
<sequence>PSGGVLPEAASVLAAGEGRRIQALRRSSRNPNAVDLRLSGSRPGTTKATAAPSMGTPTWVTFGDSPSNGRLSRAQQALQFSLALHEFVSGCVLASQQRIVYGLVGEAADTRGRPAAALPAGPHLLVSRDTYLEIAAAGSARRDRAASWRAESGVGGGRPRCRDSSSSSSYHQGPASPAAFINGRFAGRPARRVGPAAPLALRATAAPSGVPNASSVAVCGAVNAEPALLAAQGGPFDYLAENGGPGGGDGGGDKRSWREILPTHRPPATAAAAAAALTRTLLLEEAVSGWLLERCVGVLAPLISKVPKMHWPDYEFLRATSSSREFHQQEDRAFPNCHATTALVLLLSGCLHAATLCCPPVPPGTPLSVASVLPSAAAVRTPPGSYYEDLSLPFRPSSSAWPAFLCLMLPPAAFPGLPALAQQLLRPVHRRRIRRHRRWQPPPAPPMPPTGRGRLRPLRCSRWLSQSLVGAPAGSRPHRRCAALLWPRLRTAARREAFRLRPTSHSLCVRASTPSSRCSHIGLSVASPTRPFSASPNSAALTGHSGRCLANLTALIDELLDHQQQQQHQHQPTSSTGRHRQDPLHRPRLGPLGRRPSTAACADTPASKLFHLAQLLQFACRLRRRLPSDCGNGCRPAG</sequence>
<evidence type="ECO:0000256" key="1">
    <source>
        <dbReference type="SAM" id="MobiDB-lite"/>
    </source>
</evidence>